<name>A0AAW3IXY7_VIBPH</name>
<dbReference type="Proteomes" id="UP000037697">
    <property type="component" value="Unassembled WGS sequence"/>
</dbReference>
<organism evidence="1 2">
    <name type="scientific">Vibrio parahaemolyticus</name>
    <dbReference type="NCBI Taxonomy" id="670"/>
    <lineage>
        <taxon>Bacteria</taxon>
        <taxon>Pseudomonadati</taxon>
        <taxon>Pseudomonadota</taxon>
        <taxon>Gammaproteobacteria</taxon>
        <taxon>Vibrionales</taxon>
        <taxon>Vibrionaceae</taxon>
        <taxon>Vibrio</taxon>
    </lineage>
</organism>
<dbReference type="Pfam" id="PF14412">
    <property type="entry name" value="AHH"/>
    <property type="match status" value="1"/>
</dbReference>
<evidence type="ECO:0000313" key="2">
    <source>
        <dbReference type="Proteomes" id="UP000037697"/>
    </source>
</evidence>
<protein>
    <submittedName>
        <fullName evidence="1">Uncharacterized protein</fullName>
    </submittedName>
</protein>
<gene>
    <name evidence="1" type="ORF">ACX05_05860</name>
</gene>
<comment type="caution">
    <text evidence="1">The sequence shown here is derived from an EMBL/GenBank/DDBJ whole genome shotgun (WGS) entry which is preliminary data.</text>
</comment>
<proteinExistence type="predicted"/>
<dbReference type="EMBL" id="LIRS01000036">
    <property type="protein sequence ID" value="KOY40193.1"/>
    <property type="molecule type" value="Genomic_DNA"/>
</dbReference>
<evidence type="ECO:0000313" key="1">
    <source>
        <dbReference type="EMBL" id="KOY40193.1"/>
    </source>
</evidence>
<dbReference type="InterPro" id="IPR032871">
    <property type="entry name" value="AHH_dom_containing"/>
</dbReference>
<dbReference type="AlphaFoldDB" id="A0AAW3IXY7"/>
<reference evidence="1 2" key="1">
    <citation type="submission" date="2015-07" db="EMBL/GenBank/DDBJ databases">
        <title>Foodborne Vibrio parahaemolyticus Isolates.</title>
        <authorList>
            <person name="Ronholm J."/>
            <person name="Petronella N."/>
            <person name="Kenwell R."/>
            <person name="Banerjee S."/>
        </authorList>
    </citation>
    <scope>NUCLEOTIDE SEQUENCE [LARGE SCALE GENOMIC DNA]</scope>
    <source>
        <strain evidence="1 2">HS-06-05</strain>
    </source>
</reference>
<sequence>MVNGDYVVQPRGKPLSVPLRPKNPTALELAVHRYEVSAIKLYNQSLDESDPKSLKASQEDLKHLKTLRRSLSAQVSLQKQLTEYQERSAATSPDDLMDEPHHPTRILARNLTSIGEIKPTKRHDPHHIIMGAGQFRKMEMMLARLNLHTFGLGINDPSNGVWLPRNVKDKGHWSSPDAEAHKKVHRYNYETWIVTNLSSDSLKKDVFINRLRNIKIKLKTSTYPEGMISSKNPNWNGE</sequence>
<accession>A0AAW3IXY7</accession>